<protein>
    <submittedName>
        <fullName evidence="8">Cytochrome P450</fullName>
    </submittedName>
</protein>
<organism evidence="8 9">
    <name type="scientific">Actinoplanes teichomyceticus</name>
    <dbReference type="NCBI Taxonomy" id="1867"/>
    <lineage>
        <taxon>Bacteria</taxon>
        <taxon>Bacillati</taxon>
        <taxon>Actinomycetota</taxon>
        <taxon>Actinomycetes</taxon>
        <taxon>Micromonosporales</taxon>
        <taxon>Micromonosporaceae</taxon>
        <taxon>Actinoplanes</taxon>
    </lineage>
</organism>
<dbReference type="GO" id="GO:0017000">
    <property type="term" value="P:antibiotic biosynthetic process"/>
    <property type="evidence" value="ECO:0007669"/>
    <property type="project" value="UniProtKB-ARBA"/>
</dbReference>
<evidence type="ECO:0000256" key="6">
    <source>
        <dbReference type="ARBA" id="ARBA00023033"/>
    </source>
</evidence>
<evidence type="ECO:0000256" key="7">
    <source>
        <dbReference type="RuleBase" id="RU000461"/>
    </source>
</evidence>
<dbReference type="Proteomes" id="UP000320239">
    <property type="component" value="Unassembled WGS sequence"/>
</dbReference>
<keyword evidence="9" id="KW-1185">Reference proteome</keyword>
<dbReference type="Gene3D" id="1.10.630.10">
    <property type="entry name" value="Cytochrome P450"/>
    <property type="match status" value="1"/>
</dbReference>
<dbReference type="AlphaFoldDB" id="A0A561WBV6"/>
<dbReference type="FunFam" id="1.10.630.10:FF:000018">
    <property type="entry name" value="Cytochrome P450 monooxygenase"/>
    <property type="match status" value="1"/>
</dbReference>
<dbReference type="InterPro" id="IPR002397">
    <property type="entry name" value="Cyt_P450_B"/>
</dbReference>
<dbReference type="RefSeq" id="WP_122979956.1">
    <property type="nucleotide sequence ID" value="NZ_BOMX01000150.1"/>
</dbReference>
<evidence type="ECO:0000256" key="5">
    <source>
        <dbReference type="ARBA" id="ARBA00023004"/>
    </source>
</evidence>
<keyword evidence="6 7" id="KW-0503">Monooxygenase</keyword>
<evidence type="ECO:0000313" key="8">
    <source>
        <dbReference type="EMBL" id="TWG21323.1"/>
    </source>
</evidence>
<sequence>MKPLAFPFPPGESRYEPSPVFARLREERPVAPVTTPDGMSAWLVTRYADVRRVLTDPRFSRAAATRGNVPLNGLGRLSNESLLALDPPQHTRQRKLIGRALTPRRVELLRPRVTRLVDELLGALARAPQPADLVSGFTVPLPVLVICELLGVPVADRHRLHAWSDEVMGDWGARAEELDRALADFMAYFAELCAAKRRSPGDDLITELVAARDDDDGTLSDSELMNLCVGLFVAGHETTVGELNMFVLTLLHHGEWERLRAEPELIPGAVDELLRFVQISAAGGTLPRVTTEAVELGGVTLPAGAVVLTATPSANRDADRFPDADRLDLTRSDVAHLTFGAGAHHCLGAVLARMELQEALYGLMRHAPDLRPAVPESDLSFKRGMMIRSLESLPVTFTPAS</sequence>
<dbReference type="GO" id="GO:0016705">
    <property type="term" value="F:oxidoreductase activity, acting on paired donors, with incorporation or reduction of molecular oxygen"/>
    <property type="evidence" value="ECO:0007669"/>
    <property type="project" value="InterPro"/>
</dbReference>
<reference evidence="8 9" key="1">
    <citation type="submission" date="2019-06" db="EMBL/GenBank/DDBJ databases">
        <title>Sequencing the genomes of 1000 actinobacteria strains.</title>
        <authorList>
            <person name="Klenk H.-P."/>
        </authorList>
    </citation>
    <scope>NUCLEOTIDE SEQUENCE [LARGE SCALE GENOMIC DNA]</scope>
    <source>
        <strain evidence="8 9">DSM 43866</strain>
    </source>
</reference>
<dbReference type="EMBL" id="VIWY01000003">
    <property type="protein sequence ID" value="TWG21323.1"/>
    <property type="molecule type" value="Genomic_DNA"/>
</dbReference>
<evidence type="ECO:0000256" key="3">
    <source>
        <dbReference type="ARBA" id="ARBA00022723"/>
    </source>
</evidence>
<gene>
    <name evidence="8" type="ORF">FHX34_103861</name>
</gene>
<dbReference type="Pfam" id="PF00067">
    <property type="entry name" value="p450"/>
    <property type="match status" value="1"/>
</dbReference>
<dbReference type="GO" id="GO:0005506">
    <property type="term" value="F:iron ion binding"/>
    <property type="evidence" value="ECO:0007669"/>
    <property type="project" value="InterPro"/>
</dbReference>
<dbReference type="InterPro" id="IPR036396">
    <property type="entry name" value="Cyt_P450_sf"/>
</dbReference>
<dbReference type="SUPFAM" id="SSF48264">
    <property type="entry name" value="Cytochrome P450"/>
    <property type="match status" value="1"/>
</dbReference>
<dbReference type="PRINTS" id="PR00359">
    <property type="entry name" value="BP450"/>
</dbReference>
<dbReference type="CDD" id="cd11031">
    <property type="entry name" value="Cyp158A-like"/>
    <property type="match status" value="1"/>
</dbReference>
<dbReference type="GO" id="GO:0020037">
    <property type="term" value="F:heme binding"/>
    <property type="evidence" value="ECO:0007669"/>
    <property type="project" value="InterPro"/>
</dbReference>
<evidence type="ECO:0000256" key="1">
    <source>
        <dbReference type="ARBA" id="ARBA00010617"/>
    </source>
</evidence>
<keyword evidence="4 7" id="KW-0560">Oxidoreductase</keyword>
<comment type="similarity">
    <text evidence="1 7">Belongs to the cytochrome P450 family.</text>
</comment>
<comment type="caution">
    <text evidence="8">The sequence shown here is derived from an EMBL/GenBank/DDBJ whole genome shotgun (WGS) entry which is preliminary data.</text>
</comment>
<keyword evidence="2 7" id="KW-0349">Heme</keyword>
<name>A0A561WBV6_ACTTI</name>
<keyword evidence="5 7" id="KW-0408">Iron</keyword>
<proteinExistence type="inferred from homology"/>
<evidence type="ECO:0000256" key="4">
    <source>
        <dbReference type="ARBA" id="ARBA00023002"/>
    </source>
</evidence>
<evidence type="ECO:0000256" key="2">
    <source>
        <dbReference type="ARBA" id="ARBA00022617"/>
    </source>
</evidence>
<accession>A0A561WBV6</accession>
<dbReference type="PROSITE" id="PS00086">
    <property type="entry name" value="CYTOCHROME_P450"/>
    <property type="match status" value="1"/>
</dbReference>
<dbReference type="PRINTS" id="PR00385">
    <property type="entry name" value="P450"/>
</dbReference>
<dbReference type="GO" id="GO:0004497">
    <property type="term" value="F:monooxygenase activity"/>
    <property type="evidence" value="ECO:0007669"/>
    <property type="project" value="UniProtKB-KW"/>
</dbReference>
<evidence type="ECO:0000313" key="9">
    <source>
        <dbReference type="Proteomes" id="UP000320239"/>
    </source>
</evidence>
<dbReference type="InterPro" id="IPR001128">
    <property type="entry name" value="Cyt_P450"/>
</dbReference>
<dbReference type="PANTHER" id="PTHR46696:SF1">
    <property type="entry name" value="CYTOCHROME P450 YJIB-RELATED"/>
    <property type="match status" value="1"/>
</dbReference>
<keyword evidence="3 7" id="KW-0479">Metal-binding</keyword>
<dbReference type="InterPro" id="IPR017972">
    <property type="entry name" value="Cyt_P450_CS"/>
</dbReference>
<dbReference type="PANTHER" id="PTHR46696">
    <property type="entry name" value="P450, PUTATIVE (EUROFUNG)-RELATED"/>
    <property type="match status" value="1"/>
</dbReference>